<dbReference type="AlphaFoldDB" id="A0A833WJ22"/>
<proteinExistence type="predicted"/>
<dbReference type="Gramene" id="Jr12_06480_p1">
    <property type="protein sequence ID" value="cds.Jr12_06480_p1"/>
    <property type="gene ID" value="Jr12_06480"/>
</dbReference>
<accession>A0A833WJ22</accession>
<protein>
    <submittedName>
        <fullName evidence="1">Uncharacterized protein</fullName>
    </submittedName>
</protein>
<sequence>MWSDKWLPFSHPYKIQSTRDVDCWCEKVCDLIDPQVQQWKESFLQELFTQQEIDDIKSIPISLGGREDQLVWQFTTNGRYTVKSGYHLSKSLECSLEGETSGRAKEKQAWKAIWKLREPETSGHVLWGCIAAKDVWGQGVKKSRLVEMLSLEELEEVAATMRGIWTRRNNTLHGKDFKHPNALHQLAKVELVSYRETLTEELVVKLPAHAGTPKWSKPEVGSYKVNWDVAVNQKEWHIGIGVLIRDHPTDTQTLQRNPFQC</sequence>
<name>A0A833WJ22_JUGRE</name>
<reference evidence="1" key="1">
    <citation type="submission" date="2015-10" db="EMBL/GenBank/DDBJ databases">
        <authorList>
            <person name="Martinez-Garcia P.J."/>
            <person name="Crepeau M.W."/>
            <person name="Puiu D."/>
            <person name="Gonzalez-Ibeas D."/>
            <person name="Whalen J."/>
            <person name="Stevens K."/>
            <person name="Paul R."/>
            <person name="Butterfield T."/>
            <person name="Britton M."/>
            <person name="Reagan R."/>
            <person name="Chakraborty S."/>
            <person name="Walawage S.L."/>
            <person name="Vasquez-Gross H.A."/>
            <person name="Cardeno C."/>
            <person name="Famula R."/>
            <person name="Pratt K."/>
            <person name="Kuruganti S."/>
            <person name="Aradhya M.K."/>
            <person name="Leslie C.A."/>
            <person name="Dandekar A.M."/>
            <person name="Salzberg S.L."/>
            <person name="Wegrzyn J.L."/>
            <person name="Langley C.H."/>
            <person name="Neale D.B."/>
        </authorList>
    </citation>
    <scope>NUCLEOTIDE SEQUENCE</scope>
    <source>
        <tissue evidence="1">Leaves</tissue>
    </source>
</reference>
<evidence type="ECO:0000313" key="1">
    <source>
        <dbReference type="EMBL" id="KAF5451868.1"/>
    </source>
</evidence>
<evidence type="ECO:0000313" key="2">
    <source>
        <dbReference type="Proteomes" id="UP000619265"/>
    </source>
</evidence>
<reference evidence="1" key="2">
    <citation type="submission" date="2020-03" db="EMBL/GenBank/DDBJ databases">
        <title>Walnut 2.0.</title>
        <authorList>
            <person name="Marrano A."/>
            <person name="Britton M."/>
            <person name="Zimin A.V."/>
            <person name="Zaini P.A."/>
            <person name="Workman R."/>
            <person name="Puiu D."/>
            <person name="Bianco L."/>
            <person name="Allen B.J."/>
            <person name="Troggio M."/>
            <person name="Leslie C.A."/>
            <person name="Timp W."/>
            <person name="Dendekar A."/>
            <person name="Salzberg S.L."/>
            <person name="Neale D.B."/>
        </authorList>
    </citation>
    <scope>NUCLEOTIDE SEQUENCE</scope>
    <source>
        <tissue evidence="1">Leaves</tissue>
    </source>
</reference>
<comment type="caution">
    <text evidence="1">The sequence shown here is derived from an EMBL/GenBank/DDBJ whole genome shotgun (WGS) entry which is preliminary data.</text>
</comment>
<dbReference type="Proteomes" id="UP000619265">
    <property type="component" value="Unassembled WGS sequence"/>
</dbReference>
<dbReference type="EMBL" id="LIHL02000012">
    <property type="protein sequence ID" value="KAF5451868.1"/>
    <property type="molecule type" value="Genomic_DNA"/>
</dbReference>
<gene>
    <name evidence="1" type="ORF">F2P56_026929</name>
</gene>
<organism evidence="1 2">
    <name type="scientific">Juglans regia</name>
    <name type="common">English walnut</name>
    <dbReference type="NCBI Taxonomy" id="51240"/>
    <lineage>
        <taxon>Eukaryota</taxon>
        <taxon>Viridiplantae</taxon>
        <taxon>Streptophyta</taxon>
        <taxon>Embryophyta</taxon>
        <taxon>Tracheophyta</taxon>
        <taxon>Spermatophyta</taxon>
        <taxon>Magnoliopsida</taxon>
        <taxon>eudicotyledons</taxon>
        <taxon>Gunneridae</taxon>
        <taxon>Pentapetalae</taxon>
        <taxon>rosids</taxon>
        <taxon>fabids</taxon>
        <taxon>Fagales</taxon>
        <taxon>Juglandaceae</taxon>
        <taxon>Juglans</taxon>
    </lineage>
</organism>